<feature type="transmembrane region" description="Helical" evidence="5">
    <location>
        <begin position="181"/>
        <end position="200"/>
    </location>
</feature>
<evidence type="ECO:0000256" key="5">
    <source>
        <dbReference type="RuleBase" id="RU363122"/>
    </source>
</evidence>
<dbReference type="Pfam" id="PF04144">
    <property type="entry name" value="SCAMP"/>
    <property type="match status" value="1"/>
</dbReference>
<keyword evidence="5" id="KW-0813">Transport</keyword>
<accession>A0A3Q3FY35</accession>
<keyword evidence="4 5" id="KW-0472">Membrane</keyword>
<evidence type="ECO:0000313" key="8">
    <source>
        <dbReference type="Proteomes" id="UP000261660"/>
    </source>
</evidence>
<evidence type="ECO:0000256" key="2">
    <source>
        <dbReference type="ARBA" id="ARBA00022692"/>
    </source>
</evidence>
<feature type="compositionally biased region" description="Polar residues" evidence="6">
    <location>
        <begin position="101"/>
        <end position="111"/>
    </location>
</feature>
<evidence type="ECO:0000256" key="1">
    <source>
        <dbReference type="ARBA" id="ARBA00004141"/>
    </source>
</evidence>
<protein>
    <recommendedName>
        <fullName evidence="5">Secretory carrier-associated membrane protein</fullName>
        <shortName evidence="5">Secretory carrier membrane protein</shortName>
    </recommendedName>
</protein>
<name>A0A3Q3FY35_9LABR</name>
<dbReference type="GO" id="GO:0015031">
    <property type="term" value="P:protein transport"/>
    <property type="evidence" value="ECO:0007669"/>
    <property type="project" value="InterPro"/>
</dbReference>
<feature type="region of interest" description="Disordered" evidence="6">
    <location>
        <begin position="1"/>
        <end position="74"/>
    </location>
</feature>
<evidence type="ECO:0000313" key="7">
    <source>
        <dbReference type="Ensembl" id="ENSLBEP00000025621.1"/>
    </source>
</evidence>
<sequence length="312" mass="35020">MSGYDSNPFAEPVADNPFNDPSVTQVTNSSVAPVDQYSPFPKDGLATQTTPAAPSPYQPAVLQPSTEPSPQATAAVAQANLLRQQEELERKAAELDRREQALQTRGSSGKENNWPPLPKSFPIKPCFYQDFSEDIPPESQRVCKMIYYLWMLNCVTLFLNLLACLASFITDASHGVDFGLSILWLILFAPCSFLCWYRPVYKAFKTDSSFSFFFFFFVFFCQVVIFIIQSVGIPNWGNRSTKCTAGPGPVSRRPSRSSHRASSPIKPSRQRQPEQHPLLPRERSRGTTSYQRSQAKPLLQVKVYMLSGLNNK</sequence>
<comment type="similarity">
    <text evidence="5">Belongs to the SCAMP family.</text>
</comment>
<reference evidence="7" key="1">
    <citation type="submission" date="2025-08" db="UniProtKB">
        <authorList>
            <consortium name="Ensembl"/>
        </authorList>
    </citation>
    <scope>IDENTIFICATION</scope>
</reference>
<dbReference type="GO" id="GO:0055038">
    <property type="term" value="C:recycling endosome membrane"/>
    <property type="evidence" value="ECO:0007669"/>
    <property type="project" value="TreeGrafter"/>
</dbReference>
<feature type="region of interest" description="Disordered" evidence="6">
    <location>
        <begin position="243"/>
        <end position="295"/>
    </location>
</feature>
<dbReference type="GO" id="GO:0032588">
    <property type="term" value="C:trans-Golgi network membrane"/>
    <property type="evidence" value="ECO:0007669"/>
    <property type="project" value="TreeGrafter"/>
</dbReference>
<dbReference type="GeneTree" id="ENSGT00940000156476"/>
<keyword evidence="8" id="KW-1185">Reference proteome</keyword>
<evidence type="ECO:0000256" key="3">
    <source>
        <dbReference type="ARBA" id="ARBA00022989"/>
    </source>
</evidence>
<feature type="compositionally biased region" description="Basic and acidic residues" evidence="6">
    <location>
        <begin position="271"/>
        <end position="285"/>
    </location>
</feature>
<reference evidence="7" key="2">
    <citation type="submission" date="2025-09" db="UniProtKB">
        <authorList>
            <consortium name="Ensembl"/>
        </authorList>
    </citation>
    <scope>IDENTIFICATION</scope>
</reference>
<dbReference type="PANTHER" id="PTHR10687:SF7">
    <property type="entry name" value="SECRETORY CARRIER-ASSOCIATED MEMBRANE PROTEIN 2"/>
    <property type="match status" value="1"/>
</dbReference>
<feature type="region of interest" description="Disordered" evidence="6">
    <location>
        <begin position="93"/>
        <end position="117"/>
    </location>
</feature>
<evidence type="ECO:0000256" key="6">
    <source>
        <dbReference type="SAM" id="MobiDB-lite"/>
    </source>
</evidence>
<feature type="transmembrane region" description="Helical" evidence="5">
    <location>
        <begin position="147"/>
        <end position="169"/>
    </location>
</feature>
<keyword evidence="2 5" id="KW-0812">Transmembrane</keyword>
<comment type="subcellular location">
    <subcellularLocation>
        <location evidence="1 5">Membrane</location>
        <topology evidence="1 5">Multi-pass membrane protein</topology>
    </subcellularLocation>
</comment>
<dbReference type="PANTHER" id="PTHR10687">
    <property type="entry name" value="SECRETORY CARRIER-ASSOCIATED MEMBRANE PROTEIN SCAMP"/>
    <property type="match status" value="1"/>
</dbReference>
<evidence type="ECO:0000256" key="4">
    <source>
        <dbReference type="ARBA" id="ARBA00023136"/>
    </source>
</evidence>
<proteinExistence type="inferred from homology"/>
<keyword evidence="3 5" id="KW-1133">Transmembrane helix</keyword>
<feature type="compositionally biased region" description="Polar residues" evidence="6">
    <location>
        <begin position="63"/>
        <end position="72"/>
    </location>
</feature>
<dbReference type="Ensembl" id="ENSLBET00000026909.1">
    <property type="protein sequence ID" value="ENSLBEP00000025621.1"/>
    <property type="gene ID" value="ENSLBEG00000019545.1"/>
</dbReference>
<organism evidence="7 8">
    <name type="scientific">Labrus bergylta</name>
    <name type="common">ballan wrasse</name>
    <dbReference type="NCBI Taxonomy" id="56723"/>
    <lineage>
        <taxon>Eukaryota</taxon>
        <taxon>Metazoa</taxon>
        <taxon>Chordata</taxon>
        <taxon>Craniata</taxon>
        <taxon>Vertebrata</taxon>
        <taxon>Euteleostomi</taxon>
        <taxon>Actinopterygii</taxon>
        <taxon>Neopterygii</taxon>
        <taxon>Teleostei</taxon>
        <taxon>Neoteleostei</taxon>
        <taxon>Acanthomorphata</taxon>
        <taxon>Eupercaria</taxon>
        <taxon>Labriformes</taxon>
        <taxon>Labridae</taxon>
        <taxon>Labrus</taxon>
    </lineage>
</organism>
<dbReference type="Proteomes" id="UP000261660">
    <property type="component" value="Unplaced"/>
</dbReference>
<dbReference type="AlphaFoldDB" id="A0A3Q3FY35"/>
<dbReference type="InterPro" id="IPR007273">
    <property type="entry name" value="SCAMP"/>
</dbReference>
<feature type="transmembrane region" description="Helical" evidence="5">
    <location>
        <begin position="212"/>
        <end position="233"/>
    </location>
</feature>
<feature type="compositionally biased region" description="Polar residues" evidence="6">
    <location>
        <begin position="19"/>
        <end position="31"/>
    </location>
</feature>
<comment type="caution">
    <text evidence="5">Lacks conserved residue(s) required for the propagation of feature annotation.</text>
</comment>